<evidence type="ECO:0000313" key="4">
    <source>
        <dbReference type="Proteomes" id="UP000677228"/>
    </source>
</evidence>
<evidence type="ECO:0000313" key="3">
    <source>
        <dbReference type="EMBL" id="CAF4520760.1"/>
    </source>
</evidence>
<dbReference type="AlphaFoldDB" id="A0A8S2GA44"/>
<gene>
    <name evidence="2" type="ORF">OVA965_LOCUS45320</name>
    <name evidence="3" type="ORF">TMI583_LOCUS48713</name>
</gene>
<reference evidence="2" key="1">
    <citation type="submission" date="2021-02" db="EMBL/GenBank/DDBJ databases">
        <authorList>
            <person name="Nowell W R."/>
        </authorList>
    </citation>
    <scope>NUCLEOTIDE SEQUENCE</scope>
</reference>
<proteinExistence type="predicted"/>
<sequence length="112" mass="12856">MKGTCEKKSQKFNSTSKLKFNQTHLYFENTTMINISLLLVTNSNNISFTIDNRSMDSNESLITTITTLIIGQQILNTKSLISQSHRVTLHYLILIVNFILDLLFNFILDLNL</sequence>
<evidence type="ECO:0000256" key="1">
    <source>
        <dbReference type="SAM" id="Phobius"/>
    </source>
</evidence>
<keyword evidence="1" id="KW-1133">Transmembrane helix</keyword>
<protein>
    <submittedName>
        <fullName evidence="2">Uncharacterized protein</fullName>
    </submittedName>
</protein>
<name>A0A8S2GA44_9BILA</name>
<comment type="caution">
    <text evidence="2">The sequence shown here is derived from an EMBL/GenBank/DDBJ whole genome shotgun (WGS) entry which is preliminary data.</text>
</comment>
<dbReference type="EMBL" id="CAJNOK010070402">
    <property type="protein sequence ID" value="CAF1661669.1"/>
    <property type="molecule type" value="Genomic_DNA"/>
</dbReference>
<dbReference type="Proteomes" id="UP000677228">
    <property type="component" value="Unassembled WGS sequence"/>
</dbReference>
<keyword evidence="1" id="KW-0812">Transmembrane</keyword>
<feature type="transmembrane region" description="Helical" evidence="1">
    <location>
        <begin position="88"/>
        <end position="108"/>
    </location>
</feature>
<keyword evidence="1" id="KW-0472">Membrane</keyword>
<accession>A0A8S2GA44</accession>
<dbReference type="EMBL" id="CAJOBA010101177">
    <property type="protein sequence ID" value="CAF4520760.1"/>
    <property type="molecule type" value="Genomic_DNA"/>
</dbReference>
<evidence type="ECO:0000313" key="2">
    <source>
        <dbReference type="EMBL" id="CAF1661669.1"/>
    </source>
</evidence>
<dbReference type="Proteomes" id="UP000682733">
    <property type="component" value="Unassembled WGS sequence"/>
</dbReference>
<organism evidence="2 4">
    <name type="scientific">Didymodactylos carnosus</name>
    <dbReference type="NCBI Taxonomy" id="1234261"/>
    <lineage>
        <taxon>Eukaryota</taxon>
        <taxon>Metazoa</taxon>
        <taxon>Spiralia</taxon>
        <taxon>Gnathifera</taxon>
        <taxon>Rotifera</taxon>
        <taxon>Eurotatoria</taxon>
        <taxon>Bdelloidea</taxon>
        <taxon>Philodinida</taxon>
        <taxon>Philodinidae</taxon>
        <taxon>Didymodactylos</taxon>
    </lineage>
</organism>